<organism evidence="4 5">
    <name type="scientific">Pseudodesulfovibrio cashew</name>
    <dbReference type="NCBI Taxonomy" id="2678688"/>
    <lineage>
        <taxon>Bacteria</taxon>
        <taxon>Pseudomonadati</taxon>
        <taxon>Thermodesulfobacteriota</taxon>
        <taxon>Desulfovibrionia</taxon>
        <taxon>Desulfovibrionales</taxon>
        <taxon>Desulfovibrionaceae</taxon>
    </lineage>
</organism>
<proteinExistence type="predicted"/>
<dbReference type="GO" id="GO:0016491">
    <property type="term" value="F:oxidoreductase activity"/>
    <property type="evidence" value="ECO:0007669"/>
    <property type="project" value="InterPro"/>
</dbReference>
<name>A0A6I6JDV6_9BACT</name>
<keyword evidence="1" id="KW-0285">Flavoprotein</keyword>
<gene>
    <name evidence="4" type="ORF">GM415_00110</name>
</gene>
<dbReference type="InterPro" id="IPR005025">
    <property type="entry name" value="FMN_Rdtase-like_dom"/>
</dbReference>
<evidence type="ECO:0000256" key="2">
    <source>
        <dbReference type="ARBA" id="ARBA00022643"/>
    </source>
</evidence>
<feature type="domain" description="NADPH-dependent FMN reductase-like" evidence="3">
    <location>
        <begin position="3"/>
        <end position="116"/>
    </location>
</feature>
<evidence type="ECO:0000313" key="4">
    <source>
        <dbReference type="EMBL" id="QGY38612.1"/>
    </source>
</evidence>
<dbReference type="InterPro" id="IPR051796">
    <property type="entry name" value="ISF_SsuE-like"/>
</dbReference>
<dbReference type="Proteomes" id="UP000428328">
    <property type="component" value="Chromosome"/>
</dbReference>
<keyword evidence="5" id="KW-1185">Reference proteome</keyword>
<sequence>MDAVIYAGSHRKGGNTDRAAELLARGIREAGGTPVIKTVREAIILPCLACGFCDDASDYEGPERCVLGHNDQAWSLFEPLFTARTVLFASPIYFYHLPSMLKTWIDRGQQFWRAWNDQEPWMADLPARTAHAVLVAGRPSGDKLFEGARLTLSYFVRNFNLTLAEPLGVMGVDHPGDLVRKNGFENEILEMGRRAWTEVS</sequence>
<dbReference type="EMBL" id="CP046400">
    <property type="protein sequence ID" value="QGY38612.1"/>
    <property type="molecule type" value="Genomic_DNA"/>
</dbReference>
<dbReference type="Gene3D" id="3.40.50.360">
    <property type="match status" value="1"/>
</dbReference>
<evidence type="ECO:0000256" key="1">
    <source>
        <dbReference type="ARBA" id="ARBA00022630"/>
    </source>
</evidence>
<dbReference type="AlphaFoldDB" id="A0A6I6JDV6"/>
<keyword evidence="2" id="KW-0288">FMN</keyword>
<protein>
    <submittedName>
        <fullName evidence="4">Flavodoxin family protein</fullName>
    </submittedName>
</protein>
<dbReference type="PANTHER" id="PTHR43278:SF4">
    <property type="entry name" value="NAD(P)H-DEPENDENT FMN-CONTAINING OXIDOREDUCTASE YWQN-RELATED"/>
    <property type="match status" value="1"/>
</dbReference>
<dbReference type="InterPro" id="IPR029039">
    <property type="entry name" value="Flavoprotein-like_sf"/>
</dbReference>
<dbReference type="RefSeq" id="WP_158945568.1">
    <property type="nucleotide sequence ID" value="NZ_CP046400.1"/>
</dbReference>
<accession>A0A6I6JDV6</accession>
<dbReference type="Pfam" id="PF03358">
    <property type="entry name" value="FMN_red"/>
    <property type="match status" value="1"/>
</dbReference>
<evidence type="ECO:0000313" key="5">
    <source>
        <dbReference type="Proteomes" id="UP000428328"/>
    </source>
</evidence>
<dbReference type="SUPFAM" id="SSF52218">
    <property type="entry name" value="Flavoproteins"/>
    <property type="match status" value="1"/>
</dbReference>
<evidence type="ECO:0000259" key="3">
    <source>
        <dbReference type="Pfam" id="PF03358"/>
    </source>
</evidence>
<reference evidence="4 5" key="1">
    <citation type="submission" date="2019-11" db="EMBL/GenBank/DDBJ databases">
        <authorList>
            <person name="Zheng R.K."/>
            <person name="Sun C.M."/>
        </authorList>
    </citation>
    <scope>NUCLEOTIDE SEQUENCE [LARGE SCALE GENOMIC DNA]</scope>
    <source>
        <strain evidence="4 5">SRB007</strain>
    </source>
</reference>
<dbReference type="KEGG" id="psel:GM415_00110"/>
<dbReference type="PANTHER" id="PTHR43278">
    <property type="entry name" value="NAD(P)H-DEPENDENT FMN-CONTAINING OXIDOREDUCTASE YWQN-RELATED"/>
    <property type="match status" value="1"/>
</dbReference>